<dbReference type="PANTHER" id="PTHR47055">
    <property type="entry name" value="DDE_TNP_1_7 DOMAIN-CONTAINING PROTEIN"/>
    <property type="match status" value="1"/>
</dbReference>
<dbReference type="PANTHER" id="PTHR47055:SF3">
    <property type="entry name" value="PHORBOL-ESTER_DAG-TYPE DOMAIN-CONTAINING PROTEIN"/>
    <property type="match status" value="1"/>
</dbReference>
<reference evidence="2 3" key="1">
    <citation type="journal article" date="2024" name="BMC Genomics">
        <title>De novo assembly and annotation of Popillia japonica's genome with initial clues to its potential as an invasive pest.</title>
        <authorList>
            <person name="Cucini C."/>
            <person name="Boschi S."/>
            <person name="Funari R."/>
            <person name="Cardaioli E."/>
            <person name="Iannotti N."/>
            <person name="Marturano G."/>
            <person name="Paoli F."/>
            <person name="Bruttini M."/>
            <person name="Carapelli A."/>
            <person name="Frati F."/>
            <person name="Nardi F."/>
        </authorList>
    </citation>
    <scope>NUCLEOTIDE SEQUENCE [LARGE SCALE GENOMIC DNA]</scope>
    <source>
        <strain evidence="2">DMR45628</strain>
    </source>
</reference>
<dbReference type="InterPro" id="IPR052638">
    <property type="entry name" value="PiggyBac_TE-derived"/>
</dbReference>
<dbReference type="AlphaFoldDB" id="A0AAW1MI00"/>
<protein>
    <submittedName>
        <fullName evidence="2">Transposase IS4</fullName>
    </submittedName>
</protein>
<dbReference type="InterPro" id="IPR029526">
    <property type="entry name" value="PGBD"/>
</dbReference>
<comment type="caution">
    <text evidence="2">The sequence shown here is derived from an EMBL/GenBank/DDBJ whole genome shotgun (WGS) entry which is preliminary data.</text>
</comment>
<organism evidence="2 3">
    <name type="scientific">Popillia japonica</name>
    <name type="common">Japanese beetle</name>
    <dbReference type="NCBI Taxonomy" id="7064"/>
    <lineage>
        <taxon>Eukaryota</taxon>
        <taxon>Metazoa</taxon>
        <taxon>Ecdysozoa</taxon>
        <taxon>Arthropoda</taxon>
        <taxon>Hexapoda</taxon>
        <taxon>Insecta</taxon>
        <taxon>Pterygota</taxon>
        <taxon>Neoptera</taxon>
        <taxon>Endopterygota</taxon>
        <taxon>Coleoptera</taxon>
        <taxon>Polyphaga</taxon>
        <taxon>Scarabaeiformia</taxon>
        <taxon>Scarabaeidae</taxon>
        <taxon>Rutelinae</taxon>
        <taxon>Popillia</taxon>
    </lineage>
</organism>
<dbReference type="EMBL" id="JASPKY010000046">
    <property type="protein sequence ID" value="KAK9745692.1"/>
    <property type="molecule type" value="Genomic_DNA"/>
</dbReference>
<evidence type="ECO:0000313" key="2">
    <source>
        <dbReference type="EMBL" id="KAK9745692.1"/>
    </source>
</evidence>
<dbReference type="GO" id="GO:0043565">
    <property type="term" value="F:sequence-specific DNA binding"/>
    <property type="evidence" value="ECO:0007669"/>
    <property type="project" value="TreeGrafter"/>
</dbReference>
<dbReference type="Proteomes" id="UP001458880">
    <property type="component" value="Unassembled WGS sequence"/>
</dbReference>
<keyword evidence="3" id="KW-1185">Reference proteome</keyword>
<dbReference type="Pfam" id="PF13843">
    <property type="entry name" value="DDE_Tnp_1_7"/>
    <property type="match status" value="1"/>
</dbReference>
<accession>A0AAW1MI00</accession>
<proteinExistence type="predicted"/>
<evidence type="ECO:0000313" key="3">
    <source>
        <dbReference type="Proteomes" id="UP001458880"/>
    </source>
</evidence>
<name>A0AAW1MI00_POPJA</name>
<evidence type="ECO:0000259" key="1">
    <source>
        <dbReference type="Pfam" id="PF13843"/>
    </source>
</evidence>
<sequence>MITHFTNTYAARRNENADISKSEMKAFIGVLILSGYNCMSRRRMYWEQSADVHNTLVANSISRNRFEYIFSNIHVCDNENLNQEDRFTKIRPLVAALNQRFQLHAPHVENHSVDEAMVPYFGRHPCKQFIRNKPIRYGYKLWIGCTHNGYIIWMEPYQGANRENTRFLDWVHQLF</sequence>
<feature type="domain" description="PiggyBac transposable element-derived protein" evidence="1">
    <location>
        <begin position="2"/>
        <end position="165"/>
    </location>
</feature>
<gene>
    <name evidence="2" type="ORF">QE152_g6715</name>
</gene>